<reference evidence="2" key="1">
    <citation type="journal article" date="2019" name="Sci. Rep.">
        <title>Draft genome of Tanacetum cinerariifolium, the natural source of mosquito coil.</title>
        <authorList>
            <person name="Yamashiro T."/>
            <person name="Shiraishi A."/>
            <person name="Satake H."/>
            <person name="Nakayama K."/>
        </authorList>
    </citation>
    <scope>NUCLEOTIDE SEQUENCE</scope>
</reference>
<protein>
    <submittedName>
        <fullName evidence="2">Uncharacterized protein</fullName>
    </submittedName>
</protein>
<dbReference type="AlphaFoldDB" id="A0A699USI4"/>
<evidence type="ECO:0000256" key="1">
    <source>
        <dbReference type="SAM" id="MobiDB-lite"/>
    </source>
</evidence>
<evidence type="ECO:0000313" key="2">
    <source>
        <dbReference type="EMBL" id="GFD22754.1"/>
    </source>
</evidence>
<gene>
    <name evidence="2" type="ORF">Tci_894723</name>
</gene>
<proteinExistence type="predicted"/>
<sequence>GAAARVGGAAGERGAAQGRVGRAGSKGQRGIAGSGGVGPGGVGAIGPRISFERRGYQVGVPRHLGSGQGHAFGAAELAGHAKSGLPVAAVGGAQQRKQGLVLVDG</sequence>
<comment type="caution">
    <text evidence="2">The sequence shown here is derived from an EMBL/GenBank/DDBJ whole genome shotgun (WGS) entry which is preliminary data.</text>
</comment>
<organism evidence="2">
    <name type="scientific">Tanacetum cinerariifolium</name>
    <name type="common">Dalmatian daisy</name>
    <name type="synonym">Chrysanthemum cinerariifolium</name>
    <dbReference type="NCBI Taxonomy" id="118510"/>
    <lineage>
        <taxon>Eukaryota</taxon>
        <taxon>Viridiplantae</taxon>
        <taxon>Streptophyta</taxon>
        <taxon>Embryophyta</taxon>
        <taxon>Tracheophyta</taxon>
        <taxon>Spermatophyta</taxon>
        <taxon>Magnoliopsida</taxon>
        <taxon>eudicotyledons</taxon>
        <taxon>Gunneridae</taxon>
        <taxon>Pentapetalae</taxon>
        <taxon>asterids</taxon>
        <taxon>campanulids</taxon>
        <taxon>Asterales</taxon>
        <taxon>Asteraceae</taxon>
        <taxon>Asteroideae</taxon>
        <taxon>Anthemideae</taxon>
        <taxon>Anthemidinae</taxon>
        <taxon>Tanacetum</taxon>
    </lineage>
</organism>
<name>A0A699USI4_TANCI</name>
<accession>A0A699USI4</accession>
<dbReference type="EMBL" id="BKCJ011339656">
    <property type="protein sequence ID" value="GFD22754.1"/>
    <property type="molecule type" value="Genomic_DNA"/>
</dbReference>
<feature type="compositionally biased region" description="Gly residues" evidence="1">
    <location>
        <begin position="30"/>
        <end position="44"/>
    </location>
</feature>
<feature type="compositionally biased region" description="Low complexity" evidence="1">
    <location>
        <begin position="1"/>
        <end position="23"/>
    </location>
</feature>
<feature type="region of interest" description="Disordered" evidence="1">
    <location>
        <begin position="1"/>
        <end position="44"/>
    </location>
</feature>
<feature type="non-terminal residue" evidence="2">
    <location>
        <position position="1"/>
    </location>
</feature>